<dbReference type="Proteomes" id="UP001597214">
    <property type="component" value="Unassembled WGS sequence"/>
</dbReference>
<dbReference type="PANTHER" id="PTHR21015:SF22">
    <property type="entry name" value="GLYCOSYLTRANSFERASE"/>
    <property type="match status" value="1"/>
</dbReference>
<keyword evidence="1" id="KW-0472">Membrane</keyword>
<sequence length="353" mass="40477">MTNNSILFVPTNGVGLGHLTRTLAVARRLKKVTTDRECIIFTTSPAVHLIKQEDMLGYHLPSSELFKGKITPRDWNHQMSVHLQLIINQHQPSTIVFDGAFPYAGILSGIKNKNIVKVWVRRQINKQHPNYEKLLQKEKDFKYVVVPGEIGQKQENSNINQYFHSNPVVYLDHEELLTKEQVRKYFNIPDGDKVLYIQLGAGKINDIFSPIQFILEELCTLDNTFIILGESPLGERLNIDGENMITIRDFPNSRYFNGIDLAISASGYNSVSELVYFQVPTIFIPNQSTRADDQLMRAKLAEEYGPFISLQDLNKESFHHAVKRLLFNREFFDQRNKSFTNGAEEIATFLSNI</sequence>
<dbReference type="SUPFAM" id="SSF53756">
    <property type="entry name" value="UDP-Glycosyltransferase/glycogen phosphorylase"/>
    <property type="match status" value="1"/>
</dbReference>
<dbReference type="PANTHER" id="PTHR21015">
    <property type="entry name" value="UDP-N-ACETYLGLUCOSAMINE--N-ACETYLMURAMYL-(PENTAPEPTIDE) PYROPHOSPHORYL-UNDECAPRENOL N-ACETYLGLUCOSAMINE TRANSFERASE 1"/>
    <property type="match status" value="1"/>
</dbReference>
<evidence type="ECO:0000313" key="3">
    <source>
        <dbReference type="EMBL" id="MFD1735468.1"/>
    </source>
</evidence>
<dbReference type="Pfam" id="PF04101">
    <property type="entry name" value="Glyco_tran_28_C"/>
    <property type="match status" value="1"/>
</dbReference>
<evidence type="ECO:0000259" key="2">
    <source>
        <dbReference type="Pfam" id="PF04101"/>
    </source>
</evidence>
<proteinExistence type="predicted"/>
<comment type="caution">
    <text evidence="3">The sequence shown here is derived from an EMBL/GenBank/DDBJ whole genome shotgun (WGS) entry which is preliminary data.</text>
</comment>
<dbReference type="Gene3D" id="3.40.50.2000">
    <property type="entry name" value="Glycogen Phosphorylase B"/>
    <property type="match status" value="1"/>
</dbReference>
<gene>
    <name evidence="3" type="ORF">ACFSCX_02725</name>
</gene>
<dbReference type="RefSeq" id="WP_377926567.1">
    <property type="nucleotide sequence ID" value="NZ_JBHUEM010000003.1"/>
</dbReference>
<feature type="domain" description="Glycosyl transferase family 28 C-terminal" evidence="2">
    <location>
        <begin position="248"/>
        <end position="347"/>
    </location>
</feature>
<dbReference type="EMBL" id="JBHUEM010000003">
    <property type="protein sequence ID" value="MFD1735468.1"/>
    <property type="molecule type" value="Genomic_DNA"/>
</dbReference>
<dbReference type="InterPro" id="IPR007235">
    <property type="entry name" value="Glyco_trans_28_C"/>
</dbReference>
<name>A0ABW4LKA8_9BACI</name>
<evidence type="ECO:0000313" key="4">
    <source>
        <dbReference type="Proteomes" id="UP001597214"/>
    </source>
</evidence>
<organism evidence="3 4">
    <name type="scientific">Bacillus salitolerans</name>
    <dbReference type="NCBI Taxonomy" id="1437434"/>
    <lineage>
        <taxon>Bacteria</taxon>
        <taxon>Bacillati</taxon>
        <taxon>Bacillota</taxon>
        <taxon>Bacilli</taxon>
        <taxon>Bacillales</taxon>
        <taxon>Bacillaceae</taxon>
        <taxon>Bacillus</taxon>
    </lineage>
</organism>
<evidence type="ECO:0000256" key="1">
    <source>
        <dbReference type="ARBA" id="ARBA00023136"/>
    </source>
</evidence>
<accession>A0ABW4LKA8</accession>
<keyword evidence="4" id="KW-1185">Reference proteome</keyword>
<protein>
    <submittedName>
        <fullName evidence="3">Glycosyltransferase</fullName>
    </submittedName>
</protein>
<reference evidence="4" key="1">
    <citation type="journal article" date="2019" name="Int. J. Syst. Evol. Microbiol.">
        <title>The Global Catalogue of Microorganisms (GCM) 10K type strain sequencing project: providing services to taxonomists for standard genome sequencing and annotation.</title>
        <authorList>
            <consortium name="The Broad Institute Genomics Platform"/>
            <consortium name="The Broad Institute Genome Sequencing Center for Infectious Disease"/>
            <person name="Wu L."/>
            <person name="Ma J."/>
        </authorList>
    </citation>
    <scope>NUCLEOTIDE SEQUENCE [LARGE SCALE GENOMIC DNA]</scope>
    <source>
        <strain evidence="4">CCUG 49339</strain>
    </source>
</reference>